<gene>
    <name evidence="1" type="ORF">BN874_620011</name>
</gene>
<evidence type="ECO:0000313" key="1">
    <source>
        <dbReference type="EMBL" id="CDH46853.1"/>
    </source>
</evidence>
<name>A0A7U7J5S8_9GAMM</name>
<dbReference type="EMBL" id="CBTK010000279">
    <property type="protein sequence ID" value="CDH46853.1"/>
    <property type="molecule type" value="Genomic_DNA"/>
</dbReference>
<evidence type="ECO:0000313" key="2">
    <source>
        <dbReference type="Proteomes" id="UP000019184"/>
    </source>
</evidence>
<proteinExistence type="predicted"/>
<comment type="caution">
    <text evidence="1">The sequence shown here is derived from an EMBL/GenBank/DDBJ whole genome shotgun (WGS) entry which is preliminary data.</text>
</comment>
<dbReference type="Proteomes" id="UP000019184">
    <property type="component" value="Unassembled WGS sequence"/>
</dbReference>
<organism evidence="1 2">
    <name type="scientific">Candidatus Contendobacter odensis Run_B_J11</name>
    <dbReference type="NCBI Taxonomy" id="1400861"/>
    <lineage>
        <taxon>Bacteria</taxon>
        <taxon>Pseudomonadati</taxon>
        <taxon>Pseudomonadota</taxon>
        <taxon>Gammaproteobacteria</taxon>
        <taxon>Candidatus Competibacteraceae</taxon>
        <taxon>Candidatus Contendibacter</taxon>
    </lineage>
</organism>
<sequence>MTIPRFIRMRDAPAYLGMDRTVFNHEVRPLLTEIPIGTQGIAFDRLDLDAWADQHKHCNGRPPRGERVWPENNECLASGNAPTATGNSTNVSKVMALCAKVRGQKTMRKPSNERERASKS</sequence>
<protein>
    <submittedName>
        <fullName evidence="1">Uncharacterized protein</fullName>
    </submittedName>
</protein>
<reference evidence="1 2" key="1">
    <citation type="journal article" date="2014" name="ISME J.">
        <title>Candidatus Competibacter-lineage genomes retrieved from metagenomes reveal functional metabolic diversity.</title>
        <authorList>
            <person name="McIlroy S.J."/>
            <person name="Albertsen M."/>
            <person name="Andresen E.K."/>
            <person name="Saunders A.M."/>
            <person name="Kristiansen R."/>
            <person name="Stokholm-Bjerregaard M."/>
            <person name="Nielsen K.L."/>
            <person name="Nielsen P.H."/>
        </authorList>
    </citation>
    <scope>NUCLEOTIDE SEQUENCE [LARGE SCALE GENOMIC DNA]</scope>
    <source>
        <strain evidence="1 2">Run_B_J11</strain>
    </source>
</reference>
<keyword evidence="2" id="KW-1185">Reference proteome</keyword>
<dbReference type="AlphaFoldDB" id="A0A7U7J5S8"/>
<accession>A0A7U7J5S8</accession>